<dbReference type="Proteomes" id="UP001163324">
    <property type="component" value="Chromosome 1"/>
</dbReference>
<keyword evidence="2" id="KW-1185">Reference proteome</keyword>
<protein>
    <submittedName>
        <fullName evidence="1">Uncharacterized protein</fullName>
    </submittedName>
</protein>
<sequence length="1044" mass="111630">MNPHLYPGQGTYLPPAQQPQSTERDAAQYQTSAHDPTLPYTKSHSTEAYGMNRSVIPGLGFGCPTPPQWSQTWPNAPALGETHASSFVSEQAQENGDSAHVRANEASSVLPDSRGMAPRPASEAAEEGELQDEELEDLYEPTESVNNPKAGAVDIYPAQHTSQMITNGSINTSFGNSHMPASTAADRSGSYSPCLSPRAASPKDNIISQPTNASTPSQDTMSTLTKSVAEGTQSSNPSVGNNLDQARKEAKDAILRLWPLNVRYDAYVKEGIDSALLQTLFHELGLDASASPAPRPTDVVAPKPIPKAANTSHTIVAPTPVAKDSSAESRKDRIARLLAAKGSKQSAASSESPAPGTSTPGTPGKTAAPKVLSEKSKLLQQKMEALRQARQAQEQPTAGQPKEQKNEPGAELAKASPSTVNTHPGGISRPEAPTEIDLPNKENPSPPEIESASSIPGLFLSSTPKPVQSHKRPVASDLHDGADTATKRPFGQPRKSQPFLIDVSDDEDDTAMDIDSSDERQITLEKPNTPFKIPAFRDLQATTNDFSPRQVSTPNPTSTPPLPASEDLVSMQKSIDDMKRRIAEAEARKKSRQSRPNSPSVDAAPKPGPVVPISVTSTPRPEPPRSSSINPTESRPIASPQPTTDSKSPKLPVSADRRRVASDSPGLRRSRAASERLPELERNRKTQQLKLQALQSQMLRIQREIEADIAEEERLKAEAAESGAEDEPMSVSDGQSVSSAEQIAEKPALSQTLVDSNRPSASAASGHTHPEREENTVGTHTYPVTGAAEVANTNDMPEAAALSEEIAEEHSFPDQPESPPRSPLNLVANSIRFTQTGGGEDQAANSTEEYRTDSQVPDQTHVIDSSAPNGDCNIVTSNAVNPEQGPAVTSGSGSDSVDGEVSIDTSDNEDLAAVQTISGDQKAATPEASGEVQDAGAKSDTNESRSSFVPYQTPLQYFRAYRFHPNFNSSIPGGLRSLTYSNKIDVKKELCPDQLTGDECPRGNKCQFQHFESMQAPGMFHVEEERFEKKAPRKLGGGTLTCCA</sequence>
<evidence type="ECO:0000313" key="2">
    <source>
        <dbReference type="Proteomes" id="UP001163324"/>
    </source>
</evidence>
<comment type="caution">
    <text evidence="1">The sequence shown here is derived from an EMBL/GenBank/DDBJ whole genome shotgun (WGS) entry which is preliminary data.</text>
</comment>
<reference evidence="1" key="1">
    <citation type="submission" date="2022-10" db="EMBL/GenBank/DDBJ databases">
        <title>Complete Genome of Trichothecium roseum strain YXFP-22015, a Plant Pathogen Isolated from Citrus.</title>
        <authorList>
            <person name="Wang Y."/>
            <person name="Zhu L."/>
        </authorList>
    </citation>
    <scope>NUCLEOTIDE SEQUENCE</scope>
    <source>
        <strain evidence="1">YXFP-22015</strain>
    </source>
</reference>
<accession>A0ACC0VBN1</accession>
<organism evidence="1 2">
    <name type="scientific">Trichothecium roseum</name>
    <dbReference type="NCBI Taxonomy" id="47278"/>
    <lineage>
        <taxon>Eukaryota</taxon>
        <taxon>Fungi</taxon>
        <taxon>Dikarya</taxon>
        <taxon>Ascomycota</taxon>
        <taxon>Pezizomycotina</taxon>
        <taxon>Sordariomycetes</taxon>
        <taxon>Hypocreomycetidae</taxon>
        <taxon>Hypocreales</taxon>
        <taxon>Hypocreales incertae sedis</taxon>
        <taxon>Trichothecium</taxon>
    </lineage>
</organism>
<dbReference type="EMBL" id="CM047940">
    <property type="protein sequence ID" value="KAI9903614.1"/>
    <property type="molecule type" value="Genomic_DNA"/>
</dbReference>
<evidence type="ECO:0000313" key="1">
    <source>
        <dbReference type="EMBL" id="KAI9903614.1"/>
    </source>
</evidence>
<gene>
    <name evidence="1" type="ORF">N3K66_000143</name>
</gene>
<proteinExistence type="predicted"/>
<name>A0ACC0VBN1_9HYPO</name>